<dbReference type="InterPro" id="IPR023393">
    <property type="entry name" value="START-like_dom_sf"/>
</dbReference>
<evidence type="ECO:0008006" key="5">
    <source>
        <dbReference type="Google" id="ProtNLM"/>
    </source>
</evidence>
<keyword evidence="2" id="KW-1133">Transmembrane helix</keyword>
<organism evidence="3 4">
    <name type="scientific">Subtercola frigoramans</name>
    <dbReference type="NCBI Taxonomy" id="120298"/>
    <lineage>
        <taxon>Bacteria</taxon>
        <taxon>Bacillati</taxon>
        <taxon>Actinomycetota</taxon>
        <taxon>Actinomycetes</taxon>
        <taxon>Micrococcales</taxon>
        <taxon>Microbacteriaceae</taxon>
        <taxon>Subtercola</taxon>
    </lineage>
</organism>
<reference evidence="3 4" key="1">
    <citation type="submission" date="2021-01" db="EMBL/GenBank/DDBJ databases">
        <title>Sequencing the genomes of 1000 actinobacteria strains.</title>
        <authorList>
            <person name="Klenk H.-P."/>
        </authorList>
    </citation>
    <scope>NUCLEOTIDE SEQUENCE [LARGE SCALE GENOMIC DNA]</scope>
    <source>
        <strain evidence="3 4">DSM 13057</strain>
    </source>
</reference>
<name>A0ABS2L119_9MICO</name>
<evidence type="ECO:0000256" key="2">
    <source>
        <dbReference type="SAM" id="Phobius"/>
    </source>
</evidence>
<feature type="transmembrane region" description="Helical" evidence="2">
    <location>
        <begin position="173"/>
        <end position="191"/>
    </location>
</feature>
<feature type="region of interest" description="Disordered" evidence="1">
    <location>
        <begin position="145"/>
        <end position="164"/>
    </location>
</feature>
<evidence type="ECO:0000256" key="1">
    <source>
        <dbReference type="SAM" id="MobiDB-lite"/>
    </source>
</evidence>
<keyword evidence="4" id="KW-1185">Reference proteome</keyword>
<dbReference type="EMBL" id="JAFBBU010000001">
    <property type="protein sequence ID" value="MBM7470770.1"/>
    <property type="molecule type" value="Genomic_DNA"/>
</dbReference>
<keyword evidence="2" id="KW-0472">Membrane</keyword>
<dbReference type="Proteomes" id="UP000776164">
    <property type="component" value="Unassembled WGS sequence"/>
</dbReference>
<comment type="caution">
    <text evidence="3">The sequence shown here is derived from an EMBL/GenBank/DDBJ whole genome shotgun (WGS) entry which is preliminary data.</text>
</comment>
<proteinExistence type="predicted"/>
<accession>A0ABS2L119</accession>
<dbReference type="CDD" id="cd07812">
    <property type="entry name" value="SRPBCC"/>
    <property type="match status" value="1"/>
</dbReference>
<dbReference type="Gene3D" id="3.30.530.20">
    <property type="match status" value="1"/>
</dbReference>
<gene>
    <name evidence="3" type="ORF">JOE66_000404</name>
</gene>
<keyword evidence="2" id="KW-0812">Transmembrane</keyword>
<evidence type="ECO:0000313" key="3">
    <source>
        <dbReference type="EMBL" id="MBM7470770.1"/>
    </source>
</evidence>
<dbReference type="RefSeq" id="WP_239518191.1">
    <property type="nucleotide sequence ID" value="NZ_BAAAHT010000018.1"/>
</dbReference>
<sequence length="206" mass="22681">MSTNHRILKCSPDDVFAVIANGWYFPTWVVGASRMRDVDASWPHTGSRLRHSFGVWPALINDATTSLQWDPPRRVVMQPKGWPVGEARVVIEVEPHSAGCRVTIVENAVKGPGTLVPGILMNALLFIRNIETLRRLAFMAEAQAGGELPSSHTPTEDDRTPPKRASRGILRRALLYGLVAVLFFSAVSAATPPQNGLRRTLTRMGH</sequence>
<protein>
    <recommendedName>
        <fullName evidence="5">Polyketide cyclase</fullName>
    </recommendedName>
</protein>
<evidence type="ECO:0000313" key="4">
    <source>
        <dbReference type="Proteomes" id="UP000776164"/>
    </source>
</evidence>
<dbReference type="SUPFAM" id="SSF55961">
    <property type="entry name" value="Bet v1-like"/>
    <property type="match status" value="1"/>
</dbReference>